<dbReference type="GeneID" id="56084586"/>
<accession>A0A7D5P8M6</accession>
<reference evidence="1 2" key="1">
    <citation type="submission" date="2020-07" db="EMBL/GenBank/DDBJ databases">
        <title>Halosimplex litoreum sp. nov. and Halosimplex rubrum sp. nov., isolated from different salt environments.</title>
        <authorList>
            <person name="Cui H."/>
        </authorList>
    </citation>
    <scope>NUCLEOTIDE SEQUENCE [LARGE SCALE GENOMIC DNA]</scope>
    <source>
        <strain evidence="1 2">R2</strain>
    </source>
</reference>
<gene>
    <name evidence="1" type="ORF">HZS54_18315</name>
</gene>
<proteinExistence type="predicted"/>
<keyword evidence="2" id="KW-1185">Reference proteome</keyword>
<dbReference type="Proteomes" id="UP000509346">
    <property type="component" value="Chromosome"/>
</dbReference>
<dbReference type="AlphaFoldDB" id="A0A7D5P8M6"/>
<evidence type="ECO:0000313" key="1">
    <source>
        <dbReference type="EMBL" id="QLH83463.1"/>
    </source>
</evidence>
<organism evidence="1 2">
    <name type="scientific">Halosimplex pelagicum</name>
    <dbReference type="NCBI Taxonomy" id="869886"/>
    <lineage>
        <taxon>Archaea</taxon>
        <taxon>Methanobacteriati</taxon>
        <taxon>Methanobacteriota</taxon>
        <taxon>Stenosarchaea group</taxon>
        <taxon>Halobacteria</taxon>
        <taxon>Halobacteriales</taxon>
        <taxon>Haloarculaceae</taxon>
        <taxon>Halosimplex</taxon>
    </lineage>
</organism>
<evidence type="ECO:0000313" key="2">
    <source>
        <dbReference type="Proteomes" id="UP000509346"/>
    </source>
</evidence>
<name>A0A7D5P8M6_9EURY</name>
<protein>
    <submittedName>
        <fullName evidence="1">Uncharacterized protein</fullName>
    </submittedName>
</protein>
<dbReference type="OrthoDB" id="226171at2157"/>
<dbReference type="RefSeq" id="WP_179918512.1">
    <property type="nucleotide sequence ID" value="NZ_CP058909.1"/>
</dbReference>
<dbReference type="EMBL" id="CP058909">
    <property type="protein sequence ID" value="QLH83463.1"/>
    <property type="molecule type" value="Genomic_DNA"/>
</dbReference>
<sequence length="67" mass="7448">MVAPDELAELLAEPYRVACPNGHTALRPAATIPSAYCRSCRESYHASELVDRRTDPDACKPYRRGND</sequence>
<dbReference type="KEGG" id="hpel:HZS54_18315"/>